<evidence type="ECO:0000313" key="5">
    <source>
        <dbReference type="EMBL" id="MRH20192.1"/>
    </source>
</evidence>
<feature type="transmembrane region" description="Helical" evidence="2">
    <location>
        <begin position="182"/>
        <end position="201"/>
    </location>
</feature>
<proteinExistence type="predicted"/>
<dbReference type="Gene3D" id="3.10.310.50">
    <property type="match status" value="1"/>
</dbReference>
<evidence type="ECO:0000256" key="2">
    <source>
        <dbReference type="SAM" id="Phobius"/>
    </source>
</evidence>
<keyword evidence="2" id="KW-1133">Transmembrane helix</keyword>
<keyword evidence="2" id="KW-0472">Membrane</keyword>
<comment type="caution">
    <text evidence="5">The sequence shown here is derived from an EMBL/GenBank/DDBJ whole genome shotgun (WGS) entry which is preliminary data.</text>
</comment>
<keyword evidence="6" id="KW-1185">Reference proteome</keyword>
<gene>
    <name evidence="5" type="ORF">GH815_04225</name>
</gene>
<dbReference type="RefSeq" id="WP_153747506.1">
    <property type="nucleotide sequence ID" value="NZ_BAAADI010000032.1"/>
</dbReference>
<dbReference type="Pfam" id="PF04536">
    <property type="entry name" value="TPM_phosphatase"/>
    <property type="match status" value="1"/>
</dbReference>
<keyword evidence="3" id="KW-0732">Signal</keyword>
<keyword evidence="2" id="KW-0812">Transmembrane</keyword>
<dbReference type="PANTHER" id="PTHR30373:SF2">
    <property type="entry name" value="UPF0603 PROTEIN YGCG"/>
    <property type="match status" value="1"/>
</dbReference>
<sequence>MSRRPALILTVPLMLAQTPAFAQTGTWPALDDLYVNDHAAIIEAAAEDRLRAALAALRAETGVEMTVVTIARRSDYGYLGLFEDFATDLFNTWGVGDAVRNDGILVLVAHRDREMRLELGAGYARDWDRVARDVVEDSFLPLFRQDRYSEGIETGTMAAIARIARPHAAGKPPGSGSGTGGWGAGLLPPLLFAVFLVAIAFRRRLGDLGLRVRRCPGCGHRGLHQSREVIRPATGTEVGEGRQITSCPACGRRDTKTYPISRPGGSSGGFGGGKSSGGGASGRW</sequence>
<reference evidence="5 6" key="1">
    <citation type="submission" date="2019-11" db="EMBL/GenBank/DDBJ databases">
        <title>Draft Whole-Genome sequence of the marine photosynthetic bacterium Rhodovulum strictum DSM 11289.</title>
        <authorList>
            <person name="Kyndt J.A."/>
            <person name="Meyer T.E."/>
        </authorList>
    </citation>
    <scope>NUCLEOTIDE SEQUENCE [LARGE SCALE GENOMIC DNA]</scope>
    <source>
        <strain evidence="5 6">DSM 11289</strain>
    </source>
</reference>
<evidence type="ECO:0000313" key="6">
    <source>
        <dbReference type="Proteomes" id="UP000466730"/>
    </source>
</evidence>
<dbReference type="Proteomes" id="UP000466730">
    <property type="component" value="Unassembled WGS sequence"/>
</dbReference>
<organism evidence="5 6">
    <name type="scientific">Rhodovulum strictum</name>
    <dbReference type="NCBI Taxonomy" id="58314"/>
    <lineage>
        <taxon>Bacteria</taxon>
        <taxon>Pseudomonadati</taxon>
        <taxon>Pseudomonadota</taxon>
        <taxon>Alphaproteobacteria</taxon>
        <taxon>Rhodobacterales</taxon>
        <taxon>Paracoccaceae</taxon>
        <taxon>Rhodovulum</taxon>
    </lineage>
</organism>
<evidence type="ECO:0000256" key="3">
    <source>
        <dbReference type="SAM" id="SignalP"/>
    </source>
</evidence>
<dbReference type="EMBL" id="WJPO01000004">
    <property type="protein sequence ID" value="MRH20192.1"/>
    <property type="molecule type" value="Genomic_DNA"/>
</dbReference>
<feature type="domain" description="TPM" evidence="4">
    <location>
        <begin position="35"/>
        <end position="161"/>
    </location>
</feature>
<accession>A0A844BGJ2</accession>
<protein>
    <submittedName>
        <fullName evidence="5">TPM domain-containing protein</fullName>
    </submittedName>
</protein>
<feature type="region of interest" description="Disordered" evidence="1">
    <location>
        <begin position="251"/>
        <end position="284"/>
    </location>
</feature>
<dbReference type="PANTHER" id="PTHR30373">
    <property type="entry name" value="UPF0603 PROTEIN YGCG"/>
    <property type="match status" value="1"/>
</dbReference>
<evidence type="ECO:0000259" key="4">
    <source>
        <dbReference type="Pfam" id="PF04536"/>
    </source>
</evidence>
<feature type="chain" id="PRO_5032798941" evidence="3">
    <location>
        <begin position="23"/>
        <end position="284"/>
    </location>
</feature>
<name>A0A844BGJ2_9RHOB</name>
<dbReference type="OrthoDB" id="9810918at2"/>
<feature type="compositionally biased region" description="Gly residues" evidence="1">
    <location>
        <begin position="265"/>
        <end position="284"/>
    </location>
</feature>
<dbReference type="InterPro" id="IPR007621">
    <property type="entry name" value="TPM_dom"/>
</dbReference>
<feature type="signal peptide" evidence="3">
    <location>
        <begin position="1"/>
        <end position="22"/>
    </location>
</feature>
<dbReference type="AlphaFoldDB" id="A0A844BGJ2"/>
<evidence type="ECO:0000256" key="1">
    <source>
        <dbReference type="SAM" id="MobiDB-lite"/>
    </source>
</evidence>